<dbReference type="PROSITE" id="PS50878">
    <property type="entry name" value="RT_POL"/>
    <property type="match status" value="1"/>
</dbReference>
<dbReference type="SUPFAM" id="SSF56672">
    <property type="entry name" value="DNA/RNA polymerases"/>
    <property type="match status" value="1"/>
</dbReference>
<proteinExistence type="predicted"/>
<dbReference type="EMBL" id="JAHIBW010000030">
    <property type="protein sequence ID" value="KAG7295540.1"/>
    <property type="molecule type" value="Genomic_DNA"/>
</dbReference>
<keyword evidence="3" id="KW-1185">Reference proteome</keyword>
<sequence>MCNNDNFVEEIIDENVTIREPAKMAELFNINFIDTDKKTRQDLPKKPLIALGNTNTSTIFIQPCSNDEIGNIIRSLKNTNAVGYDEFNTKVIKSCTHILAPIICHLVNMSFEQGKFPDKLKISNIKPIHKKECRKNVNNYRPVALLSIFSKIFERAMYNRIYKFIMNKDIIAKEQNGFQKGKSTSLAGFQLVKNVIESIDKGNQACVVYFDMTKAFDYVDHDLLLQKCESYGLRGLCNDWIKSYLSNRSQYVQLSNLNDDSELISHKSTLRHNKFGVPQGSIMGPLLFIIYINDLPRIINYKSILFADDISIIIPKSNKYTDIDHFQNEINNTINQIYQWLKNNNLCVNEKKTKYMIFRNRKMQPLDLKVECNSIEIERVSNTKFLGIVLDEHCSWVSHNDYVCAKLNRFIYALYKLQRESDVNTALMAYHGYITSILRYCLILWGNGTNINRTFILQKRCIRAIANAKPTDSCKPLFIKYGLLSLPSLYIYEGVCFVLKHKDLFTKKGQFLSFNTRYPNNLVLPAGKTALHGKNCHYMLTCMFNKLPARFKTMRWNMFVREVKKWLCSKCFYTVQEFINGKHDSS</sequence>
<evidence type="ECO:0000313" key="2">
    <source>
        <dbReference type="EMBL" id="KAG7295540.1"/>
    </source>
</evidence>
<accession>A0ABQ7PRF1</accession>
<gene>
    <name evidence="2" type="ORF">JYU34_021763</name>
</gene>
<reference evidence="2 3" key="1">
    <citation type="submission" date="2021-06" db="EMBL/GenBank/DDBJ databases">
        <title>A haploid diamondback moth (Plutella xylostella L.) genome assembly resolves 31 chromosomes and identifies a diamide resistance mutation.</title>
        <authorList>
            <person name="Ward C.M."/>
            <person name="Perry K.D."/>
            <person name="Baker G."/>
            <person name="Powis K."/>
            <person name="Heckel D.G."/>
            <person name="Baxter S.W."/>
        </authorList>
    </citation>
    <scope>NUCLEOTIDE SEQUENCE [LARGE SCALE GENOMIC DNA]</scope>
    <source>
        <strain evidence="2 3">LV</strain>
        <tissue evidence="2">Single pupa</tissue>
    </source>
</reference>
<feature type="domain" description="Reverse transcriptase" evidence="1">
    <location>
        <begin position="109"/>
        <end position="390"/>
    </location>
</feature>
<dbReference type="CDD" id="cd01650">
    <property type="entry name" value="RT_nLTR_like"/>
    <property type="match status" value="1"/>
</dbReference>
<dbReference type="Pfam" id="PF00078">
    <property type="entry name" value="RVT_1"/>
    <property type="match status" value="1"/>
</dbReference>
<evidence type="ECO:0000259" key="1">
    <source>
        <dbReference type="PROSITE" id="PS50878"/>
    </source>
</evidence>
<dbReference type="Proteomes" id="UP000823941">
    <property type="component" value="Chromosome 30"/>
</dbReference>
<comment type="caution">
    <text evidence="2">The sequence shown here is derived from an EMBL/GenBank/DDBJ whole genome shotgun (WGS) entry which is preliminary data.</text>
</comment>
<dbReference type="InterPro" id="IPR000477">
    <property type="entry name" value="RT_dom"/>
</dbReference>
<name>A0ABQ7PRF1_PLUXY</name>
<protein>
    <recommendedName>
        <fullName evidence="1">Reverse transcriptase domain-containing protein</fullName>
    </recommendedName>
</protein>
<organism evidence="2 3">
    <name type="scientific">Plutella xylostella</name>
    <name type="common">Diamondback moth</name>
    <name type="synonym">Plutella maculipennis</name>
    <dbReference type="NCBI Taxonomy" id="51655"/>
    <lineage>
        <taxon>Eukaryota</taxon>
        <taxon>Metazoa</taxon>
        <taxon>Ecdysozoa</taxon>
        <taxon>Arthropoda</taxon>
        <taxon>Hexapoda</taxon>
        <taxon>Insecta</taxon>
        <taxon>Pterygota</taxon>
        <taxon>Neoptera</taxon>
        <taxon>Endopterygota</taxon>
        <taxon>Lepidoptera</taxon>
        <taxon>Glossata</taxon>
        <taxon>Ditrysia</taxon>
        <taxon>Yponomeutoidea</taxon>
        <taxon>Plutellidae</taxon>
        <taxon>Plutella</taxon>
    </lineage>
</organism>
<evidence type="ECO:0000313" key="3">
    <source>
        <dbReference type="Proteomes" id="UP000823941"/>
    </source>
</evidence>
<dbReference type="PANTHER" id="PTHR33332">
    <property type="entry name" value="REVERSE TRANSCRIPTASE DOMAIN-CONTAINING PROTEIN"/>
    <property type="match status" value="1"/>
</dbReference>
<dbReference type="InterPro" id="IPR043502">
    <property type="entry name" value="DNA/RNA_pol_sf"/>
</dbReference>